<feature type="active site" description="For GATase activity" evidence="8">
    <location>
        <position position="2"/>
    </location>
</feature>
<evidence type="ECO:0000313" key="12">
    <source>
        <dbReference type="EMBL" id="SME93600.1"/>
    </source>
</evidence>
<dbReference type="InterPro" id="IPR017932">
    <property type="entry name" value="GATase_2_dom"/>
</dbReference>
<keyword evidence="5 9" id="KW-0067">ATP-binding</keyword>
<feature type="binding site" evidence="9">
    <location>
        <begin position="373"/>
        <end position="374"/>
    </location>
    <ligand>
        <name>ATP</name>
        <dbReference type="ChEBI" id="CHEBI:30616"/>
    </ligand>
</feature>
<evidence type="ECO:0000256" key="9">
    <source>
        <dbReference type="PIRSR" id="PIRSR001589-2"/>
    </source>
</evidence>
<name>A0A1Y6B5N8_9PROT</name>
<dbReference type="PIRSF" id="PIRSF001589">
    <property type="entry name" value="Asn_synthetase_glu-h"/>
    <property type="match status" value="1"/>
</dbReference>
<keyword evidence="4 9" id="KW-0547">Nucleotide-binding</keyword>
<dbReference type="Pfam" id="PF00733">
    <property type="entry name" value="Asn_synthase"/>
    <property type="match status" value="1"/>
</dbReference>
<dbReference type="Gene3D" id="3.40.50.620">
    <property type="entry name" value="HUPs"/>
    <property type="match status" value="1"/>
</dbReference>
<reference evidence="12 13" key="1">
    <citation type="submission" date="2017-04" db="EMBL/GenBank/DDBJ databases">
        <authorList>
            <person name="Afonso C.L."/>
            <person name="Miller P.J."/>
            <person name="Scott M.A."/>
            <person name="Spackman E."/>
            <person name="Goraichik I."/>
            <person name="Dimitrov K.M."/>
            <person name="Suarez D.L."/>
            <person name="Swayne D.E."/>
        </authorList>
    </citation>
    <scope>NUCLEOTIDE SEQUENCE [LARGE SCALE GENOMIC DNA]</scope>
    <source>
        <strain evidence="12 13">USBA 355</strain>
    </source>
</reference>
<dbReference type="EC" id="6.3.5.4" evidence="3"/>
<organism evidence="12 13">
    <name type="scientific">Tistlia consotensis USBA 355</name>
    <dbReference type="NCBI Taxonomy" id="560819"/>
    <lineage>
        <taxon>Bacteria</taxon>
        <taxon>Pseudomonadati</taxon>
        <taxon>Pseudomonadota</taxon>
        <taxon>Alphaproteobacteria</taxon>
        <taxon>Rhodospirillales</taxon>
        <taxon>Rhodovibrionaceae</taxon>
        <taxon>Tistlia</taxon>
    </lineage>
</organism>
<dbReference type="NCBIfam" id="TIGR01536">
    <property type="entry name" value="asn_synth_AEB"/>
    <property type="match status" value="1"/>
</dbReference>
<dbReference type="InterPro" id="IPR006426">
    <property type="entry name" value="Asn_synth_AEB"/>
</dbReference>
<dbReference type="PROSITE" id="PS51278">
    <property type="entry name" value="GATASE_TYPE_2"/>
    <property type="match status" value="1"/>
</dbReference>
<keyword evidence="8" id="KW-0028">Amino-acid biosynthesis</keyword>
<evidence type="ECO:0000313" key="13">
    <source>
        <dbReference type="Proteomes" id="UP000192917"/>
    </source>
</evidence>
<dbReference type="InterPro" id="IPR014729">
    <property type="entry name" value="Rossmann-like_a/b/a_fold"/>
</dbReference>
<dbReference type="EMBL" id="FWZX01000001">
    <property type="protein sequence ID" value="SME93600.1"/>
    <property type="molecule type" value="Genomic_DNA"/>
</dbReference>
<dbReference type="RefSeq" id="WP_085120921.1">
    <property type="nucleotide sequence ID" value="NZ_FWZX01000001.1"/>
</dbReference>
<feature type="site" description="Important for beta-aspartyl-AMP intermediate formation" evidence="10">
    <location>
        <position position="375"/>
    </location>
</feature>
<dbReference type="STRING" id="560819.SAMN05428998_101595"/>
<evidence type="ECO:0000256" key="8">
    <source>
        <dbReference type="PIRSR" id="PIRSR001589-1"/>
    </source>
</evidence>
<dbReference type="InterPro" id="IPR051786">
    <property type="entry name" value="ASN_synthetase/amidase"/>
</dbReference>
<dbReference type="InterPro" id="IPR001962">
    <property type="entry name" value="Asn_synthase"/>
</dbReference>
<feature type="binding site" evidence="9">
    <location>
        <position position="300"/>
    </location>
    <ligand>
        <name>ATP</name>
        <dbReference type="ChEBI" id="CHEBI:30616"/>
    </ligand>
</feature>
<dbReference type="SUPFAM" id="SSF56235">
    <property type="entry name" value="N-terminal nucleophile aminohydrolases (Ntn hydrolases)"/>
    <property type="match status" value="1"/>
</dbReference>
<sequence>MCGIAGLFSAGGAREAELRGRVEAMTAALAHRGPDGQDLWLQPEAGLGFGHRRLAIIDLSDAGRQPMVSEDGRWVLTYNGEIYNHLVLRRELEAEGARFRGHCDAEVLLEACAHWGVRRTAERLNGIFACALWDRRERRLYLVRDQLGVKPLYWTLQDGVLRFGSELKALRADPGFEPALDRPALAAYLRFAYLPAPHTAYAGVRKLLPGHILSVAGGEEPRLECYWDALAIAEAGQRRPMTLSRHEAVDRLEVLLKDAVAGQTMADVPLGAFLSGGVDSSTVVALMQAATGRPARTFTIGFSEAGFDEAPHARAVARHLGSEHTELYVQAEDALAVVPELPRLYDEPFADPSQIPTFLVSALTRQSVTVALSGDGGDELFAGYNRHLWGRRIGRWPLPLRQAAAGALGSLPNALWQRAGGQAADRVRKLTRALSAPDLQELYRRTVSQWDDPAALLGLPAGAEAPSLLDASDLAERFPDPLARMQLLDLTTYLPGDVLAKVDRASMAVGLEVRVPLLDARVVEFAWALAPRFKLRGGRGKWLLRQVLRRHLPARLIERPKQGFSVPIGGWLRGPLRDWAEALLDERRLAGEGLLDPAPVRALWTDHLAGRVEGQYPLWTALMLQAWREAWS</sequence>
<protein>
    <recommendedName>
        <fullName evidence="3">asparagine synthase (glutamine-hydrolyzing)</fullName>
        <ecNumber evidence="3">6.3.5.4</ecNumber>
    </recommendedName>
</protein>
<dbReference type="PANTHER" id="PTHR43284">
    <property type="entry name" value="ASPARAGINE SYNTHETASE (GLUTAMINE-HYDROLYZING)"/>
    <property type="match status" value="1"/>
</dbReference>
<dbReference type="GO" id="GO:0005829">
    <property type="term" value="C:cytosol"/>
    <property type="evidence" value="ECO:0007669"/>
    <property type="project" value="TreeGrafter"/>
</dbReference>
<comment type="similarity">
    <text evidence="2">Belongs to the asparagine synthetase family.</text>
</comment>
<dbReference type="GO" id="GO:0006529">
    <property type="term" value="P:asparagine biosynthetic process"/>
    <property type="evidence" value="ECO:0007669"/>
    <property type="project" value="UniProtKB-KW"/>
</dbReference>
<dbReference type="SUPFAM" id="SSF52402">
    <property type="entry name" value="Adenine nucleotide alpha hydrolases-like"/>
    <property type="match status" value="1"/>
</dbReference>
<comment type="pathway">
    <text evidence="1">Amino-acid biosynthesis; L-asparagine biosynthesis; L-asparagine from L-aspartate (L-Gln route): step 1/1.</text>
</comment>
<evidence type="ECO:0000256" key="10">
    <source>
        <dbReference type="PIRSR" id="PIRSR001589-3"/>
    </source>
</evidence>
<dbReference type="GO" id="GO:0005524">
    <property type="term" value="F:ATP binding"/>
    <property type="evidence" value="ECO:0007669"/>
    <property type="project" value="UniProtKB-KW"/>
</dbReference>
<feature type="domain" description="Glutamine amidotransferase type-2" evidence="11">
    <location>
        <begin position="2"/>
        <end position="218"/>
    </location>
</feature>
<dbReference type="CDD" id="cd01991">
    <property type="entry name" value="Asn_synthase_B_C"/>
    <property type="match status" value="1"/>
</dbReference>
<dbReference type="InterPro" id="IPR029055">
    <property type="entry name" value="Ntn_hydrolases_N"/>
</dbReference>
<evidence type="ECO:0000256" key="6">
    <source>
        <dbReference type="ARBA" id="ARBA00022962"/>
    </source>
</evidence>
<dbReference type="InterPro" id="IPR033738">
    <property type="entry name" value="AsnB_N"/>
</dbReference>
<keyword evidence="13" id="KW-1185">Reference proteome</keyword>
<evidence type="ECO:0000256" key="4">
    <source>
        <dbReference type="ARBA" id="ARBA00022741"/>
    </source>
</evidence>
<keyword evidence="6 8" id="KW-0315">Glutamine amidotransferase</keyword>
<dbReference type="AlphaFoldDB" id="A0A1Y6B5N8"/>
<dbReference type="Proteomes" id="UP000192917">
    <property type="component" value="Unassembled WGS sequence"/>
</dbReference>
<evidence type="ECO:0000256" key="3">
    <source>
        <dbReference type="ARBA" id="ARBA00012737"/>
    </source>
</evidence>
<dbReference type="CDD" id="cd00712">
    <property type="entry name" value="AsnB"/>
    <property type="match status" value="1"/>
</dbReference>
<feature type="binding site" evidence="9">
    <location>
        <position position="104"/>
    </location>
    <ligand>
        <name>L-glutamine</name>
        <dbReference type="ChEBI" id="CHEBI:58359"/>
    </ligand>
</feature>
<dbReference type="GO" id="GO:0004066">
    <property type="term" value="F:asparagine synthase (glutamine-hydrolyzing) activity"/>
    <property type="evidence" value="ECO:0007669"/>
    <property type="project" value="UniProtKB-EC"/>
</dbReference>
<comment type="catalytic activity">
    <reaction evidence="7">
        <text>L-aspartate + L-glutamine + ATP + H2O = L-asparagine + L-glutamate + AMP + diphosphate + H(+)</text>
        <dbReference type="Rhea" id="RHEA:12228"/>
        <dbReference type="ChEBI" id="CHEBI:15377"/>
        <dbReference type="ChEBI" id="CHEBI:15378"/>
        <dbReference type="ChEBI" id="CHEBI:29985"/>
        <dbReference type="ChEBI" id="CHEBI:29991"/>
        <dbReference type="ChEBI" id="CHEBI:30616"/>
        <dbReference type="ChEBI" id="CHEBI:33019"/>
        <dbReference type="ChEBI" id="CHEBI:58048"/>
        <dbReference type="ChEBI" id="CHEBI:58359"/>
        <dbReference type="ChEBI" id="CHEBI:456215"/>
        <dbReference type="EC" id="6.3.5.4"/>
    </reaction>
</comment>
<evidence type="ECO:0000259" key="11">
    <source>
        <dbReference type="PROSITE" id="PS51278"/>
    </source>
</evidence>
<gene>
    <name evidence="12" type="ORF">SAMN05428998_101595</name>
</gene>
<dbReference type="Pfam" id="PF13537">
    <property type="entry name" value="GATase_7"/>
    <property type="match status" value="1"/>
</dbReference>
<evidence type="ECO:0000256" key="5">
    <source>
        <dbReference type="ARBA" id="ARBA00022840"/>
    </source>
</evidence>
<evidence type="ECO:0000256" key="7">
    <source>
        <dbReference type="ARBA" id="ARBA00048741"/>
    </source>
</evidence>
<dbReference type="PANTHER" id="PTHR43284:SF1">
    <property type="entry name" value="ASPARAGINE SYNTHETASE"/>
    <property type="match status" value="1"/>
</dbReference>
<keyword evidence="8" id="KW-0061">Asparagine biosynthesis</keyword>
<dbReference type="Gene3D" id="3.60.20.10">
    <property type="entry name" value="Glutamine Phosphoribosylpyrophosphate, subunit 1, domain 1"/>
    <property type="match status" value="1"/>
</dbReference>
<evidence type="ECO:0000256" key="2">
    <source>
        <dbReference type="ARBA" id="ARBA00005752"/>
    </source>
</evidence>
<accession>A0A1Y6B5N8</accession>
<evidence type="ECO:0000256" key="1">
    <source>
        <dbReference type="ARBA" id="ARBA00005187"/>
    </source>
</evidence>
<proteinExistence type="inferred from homology"/>